<reference evidence="3" key="1">
    <citation type="submission" date="2017-02" db="EMBL/GenBank/DDBJ databases">
        <authorList>
            <person name="Varghese N."/>
            <person name="Submissions S."/>
        </authorList>
    </citation>
    <scope>NUCLEOTIDE SEQUENCE [LARGE SCALE GENOMIC DNA]</scope>
    <source>
        <strain evidence="3">ATCC 25662</strain>
    </source>
</reference>
<dbReference type="PANTHER" id="PTHR40078:SF1">
    <property type="entry name" value="INTEGRAL MEMBRANE PROTEIN"/>
    <property type="match status" value="1"/>
</dbReference>
<organism evidence="2 3">
    <name type="scientific">Anaerorhabdus furcosa</name>
    <dbReference type="NCBI Taxonomy" id="118967"/>
    <lineage>
        <taxon>Bacteria</taxon>
        <taxon>Bacillati</taxon>
        <taxon>Bacillota</taxon>
        <taxon>Erysipelotrichia</taxon>
        <taxon>Erysipelotrichales</taxon>
        <taxon>Erysipelotrichaceae</taxon>
        <taxon>Anaerorhabdus</taxon>
    </lineage>
</organism>
<feature type="transmembrane region" description="Helical" evidence="1">
    <location>
        <begin position="157"/>
        <end position="181"/>
    </location>
</feature>
<gene>
    <name evidence="2" type="ORF">SAMN02745191_0896</name>
</gene>
<dbReference type="EMBL" id="FUWY01000002">
    <property type="protein sequence ID" value="SJZ54293.1"/>
    <property type="molecule type" value="Genomic_DNA"/>
</dbReference>
<keyword evidence="1" id="KW-0472">Membrane</keyword>
<sequence length="201" mass="22002">MAKKIILVILGNVIIGLGVGLSVYCNLGIDPSTTFFTGVNNQLNLGLGNCITLGNAFLFIPMFIVERKTIHLGTFVNMFAIGYIVQYSSAFFIQTLPVLSFPIRLLVTCCAILTVCIGCGLYLSCEMGQAPWDSVAHLININFPKIKYSTGRMVQDIIALFLGYLMGATLGIASIIFAFFLGPGIHFFKTNFQKLFFAKES</sequence>
<feature type="transmembrane region" description="Helical" evidence="1">
    <location>
        <begin position="72"/>
        <end position="93"/>
    </location>
</feature>
<dbReference type="InterPro" id="IPR038750">
    <property type="entry name" value="YczE/YyaS-like"/>
</dbReference>
<dbReference type="Proteomes" id="UP000243297">
    <property type="component" value="Unassembled WGS sequence"/>
</dbReference>
<proteinExistence type="predicted"/>
<evidence type="ECO:0000256" key="1">
    <source>
        <dbReference type="SAM" id="Phobius"/>
    </source>
</evidence>
<keyword evidence="3" id="KW-1185">Reference proteome</keyword>
<feature type="transmembrane region" description="Helical" evidence="1">
    <location>
        <begin position="5"/>
        <end position="24"/>
    </location>
</feature>
<dbReference type="OrthoDB" id="9814474at2"/>
<feature type="transmembrane region" description="Helical" evidence="1">
    <location>
        <begin position="44"/>
        <end position="65"/>
    </location>
</feature>
<feature type="transmembrane region" description="Helical" evidence="1">
    <location>
        <begin position="105"/>
        <end position="123"/>
    </location>
</feature>
<dbReference type="PANTHER" id="PTHR40078">
    <property type="entry name" value="INTEGRAL MEMBRANE PROTEIN-RELATED"/>
    <property type="match status" value="1"/>
</dbReference>
<dbReference type="AlphaFoldDB" id="A0A1T4LHV5"/>
<protein>
    <submittedName>
        <fullName evidence="2">Uncharacterized membrane protein YczE</fullName>
    </submittedName>
</protein>
<dbReference type="RefSeq" id="WP_078711323.1">
    <property type="nucleotide sequence ID" value="NZ_FUWY01000002.1"/>
</dbReference>
<dbReference type="Pfam" id="PF19700">
    <property type="entry name" value="DUF6198"/>
    <property type="match status" value="1"/>
</dbReference>
<evidence type="ECO:0000313" key="3">
    <source>
        <dbReference type="Proteomes" id="UP000243297"/>
    </source>
</evidence>
<name>A0A1T4LHV5_9FIRM</name>
<keyword evidence="1" id="KW-0812">Transmembrane</keyword>
<keyword evidence="1" id="KW-1133">Transmembrane helix</keyword>
<accession>A0A1T4LHV5</accession>
<evidence type="ECO:0000313" key="2">
    <source>
        <dbReference type="EMBL" id="SJZ54293.1"/>
    </source>
</evidence>